<dbReference type="InterPro" id="IPR018828">
    <property type="entry name" value="RRG7"/>
</dbReference>
<gene>
    <name evidence="4" type="ORF">T440DRAFT_124983</name>
</gene>
<dbReference type="EMBL" id="MU006310">
    <property type="protein sequence ID" value="KAF2849742.1"/>
    <property type="molecule type" value="Genomic_DNA"/>
</dbReference>
<evidence type="ECO:0000256" key="1">
    <source>
        <dbReference type="ARBA" id="ARBA00004173"/>
    </source>
</evidence>
<feature type="region of interest" description="Disordered" evidence="3">
    <location>
        <begin position="318"/>
        <end position="398"/>
    </location>
</feature>
<sequence length="398" mass="44120">MRPPLRPPCLRKTWLLLGHPLPAPRVYVPRRIATTSASNPAPVDLPKLIISPGSAHHNSLPTFLDYAKRVNLTSEKTTYIGTHYEYITAIALMRLGFSLLRIGRTHDAGIDLIGHWVLAPLQEPLPVIVQCKARKIPLNPMNIRELEGSFQGTPADWKKKDVLGLLVTTLKASRGTLKALGQSRLPMGFVLVSREGLVEQFVWNRAAAERGLEGVGVTVRHTPRALLNLVDVVENTKNSEAPKEKTKKRDEKFKNTGTHKDIQLTWMGSPIFPDRQVLDPETVNLMRYIVPSDDAASDPSENRDLRVVSKGGRWKYRPMALAPKPRGGVVGGKRGRPFKKGKSESSEESEMPPRPQGRPRKVTDETAAGVEEMMVKTKRKPGRPKGSKNKPKPVSDAG</sequence>
<evidence type="ECO:0000313" key="4">
    <source>
        <dbReference type="EMBL" id="KAF2849742.1"/>
    </source>
</evidence>
<organism evidence="4 5">
    <name type="scientific">Plenodomus tracheiphilus IPT5</name>
    <dbReference type="NCBI Taxonomy" id="1408161"/>
    <lineage>
        <taxon>Eukaryota</taxon>
        <taxon>Fungi</taxon>
        <taxon>Dikarya</taxon>
        <taxon>Ascomycota</taxon>
        <taxon>Pezizomycotina</taxon>
        <taxon>Dothideomycetes</taxon>
        <taxon>Pleosporomycetidae</taxon>
        <taxon>Pleosporales</taxon>
        <taxon>Pleosporineae</taxon>
        <taxon>Leptosphaeriaceae</taxon>
        <taxon>Plenodomus</taxon>
    </lineage>
</organism>
<dbReference type="Pfam" id="PF10356">
    <property type="entry name" value="RRG7"/>
    <property type="match status" value="2"/>
</dbReference>
<evidence type="ECO:0000256" key="3">
    <source>
        <dbReference type="SAM" id="MobiDB-lite"/>
    </source>
</evidence>
<keyword evidence="5" id="KW-1185">Reference proteome</keyword>
<feature type="compositionally biased region" description="Basic residues" evidence="3">
    <location>
        <begin position="376"/>
        <end position="391"/>
    </location>
</feature>
<protein>
    <recommendedName>
        <fullName evidence="6">Restriction endonuclease type IV Mrr domain-containing protein</fullName>
    </recommendedName>
</protein>
<evidence type="ECO:0000256" key="2">
    <source>
        <dbReference type="ARBA" id="ARBA00023128"/>
    </source>
</evidence>
<proteinExistence type="predicted"/>
<dbReference type="Proteomes" id="UP000799423">
    <property type="component" value="Unassembled WGS sequence"/>
</dbReference>
<evidence type="ECO:0000313" key="5">
    <source>
        <dbReference type="Proteomes" id="UP000799423"/>
    </source>
</evidence>
<name>A0A6A7B2X6_9PLEO</name>
<keyword evidence="2" id="KW-0496">Mitochondrion</keyword>
<reference evidence="4" key="1">
    <citation type="submission" date="2020-01" db="EMBL/GenBank/DDBJ databases">
        <authorList>
            <consortium name="DOE Joint Genome Institute"/>
            <person name="Haridas S."/>
            <person name="Albert R."/>
            <person name="Binder M."/>
            <person name="Bloem J."/>
            <person name="Labutti K."/>
            <person name="Salamov A."/>
            <person name="Andreopoulos B."/>
            <person name="Baker S.E."/>
            <person name="Barry K."/>
            <person name="Bills G."/>
            <person name="Bluhm B.H."/>
            <person name="Cannon C."/>
            <person name="Castanera R."/>
            <person name="Culley D.E."/>
            <person name="Daum C."/>
            <person name="Ezra D."/>
            <person name="Gonzalez J.B."/>
            <person name="Henrissat B."/>
            <person name="Kuo A."/>
            <person name="Liang C."/>
            <person name="Lipzen A."/>
            <person name="Lutzoni F."/>
            <person name="Magnuson J."/>
            <person name="Mondo S."/>
            <person name="Nolan M."/>
            <person name="Ohm R."/>
            <person name="Pangilinan J."/>
            <person name="Park H.-J."/>
            <person name="Ramirez L."/>
            <person name="Alfaro M."/>
            <person name="Sun H."/>
            <person name="Tritt A."/>
            <person name="Yoshinaga Y."/>
            <person name="Zwiers L.-H."/>
            <person name="Turgeon B.G."/>
            <person name="Goodwin S.B."/>
            <person name="Spatafora J.W."/>
            <person name="Crous P.W."/>
            <person name="Grigoriev I.V."/>
        </authorList>
    </citation>
    <scope>NUCLEOTIDE SEQUENCE</scope>
    <source>
        <strain evidence="4">IPT5</strain>
    </source>
</reference>
<dbReference type="GO" id="GO:0005739">
    <property type="term" value="C:mitochondrion"/>
    <property type="evidence" value="ECO:0007669"/>
    <property type="project" value="UniProtKB-SubCell"/>
</dbReference>
<dbReference type="AlphaFoldDB" id="A0A6A7B2X6"/>
<evidence type="ECO:0008006" key="6">
    <source>
        <dbReference type="Google" id="ProtNLM"/>
    </source>
</evidence>
<dbReference type="PANTHER" id="PTHR28133">
    <property type="entry name" value="REQUIRED FOR RESPIRATORY GROWTH PROTEIN 7, MITOCHONDRIAL"/>
    <property type="match status" value="1"/>
</dbReference>
<dbReference type="OrthoDB" id="20734at2759"/>
<dbReference type="PANTHER" id="PTHR28133:SF1">
    <property type="entry name" value="REQUIRED FOR RESPIRATORY GROWTH PROTEIN 7, MITOCHONDRIAL"/>
    <property type="match status" value="1"/>
</dbReference>
<comment type="subcellular location">
    <subcellularLocation>
        <location evidence="1">Mitochondrion</location>
    </subcellularLocation>
</comment>
<accession>A0A6A7B2X6</accession>